<evidence type="ECO:0000313" key="3">
    <source>
        <dbReference type="EMBL" id="MDK6275285.1"/>
    </source>
</evidence>
<organism evidence="3 4">
    <name type="scientific">Pseudoglutamicibacter cumminsii</name>
    <dbReference type="NCBI Taxonomy" id="156979"/>
    <lineage>
        <taxon>Bacteria</taxon>
        <taxon>Bacillati</taxon>
        <taxon>Actinomycetota</taxon>
        <taxon>Actinomycetes</taxon>
        <taxon>Micrococcales</taxon>
        <taxon>Micrococcaceae</taxon>
        <taxon>Pseudoglutamicibacter</taxon>
    </lineage>
</organism>
<gene>
    <name evidence="3" type="ORF">QP116_05980</name>
</gene>
<dbReference type="EMBL" id="JASODW010000006">
    <property type="protein sequence ID" value="MDK6275285.1"/>
    <property type="molecule type" value="Genomic_DNA"/>
</dbReference>
<protein>
    <submittedName>
        <fullName evidence="3">SWIM zinc finger family protein</fullName>
    </submittedName>
</protein>
<reference evidence="3" key="1">
    <citation type="submission" date="2023-05" db="EMBL/GenBank/DDBJ databases">
        <title>Cataloging the Phylogenetic Diversity of Human Bladder Bacteria.</title>
        <authorList>
            <person name="Du J."/>
        </authorList>
    </citation>
    <scope>NUCLEOTIDE SEQUENCE</scope>
    <source>
        <strain evidence="3">UMB9978</strain>
    </source>
</reference>
<keyword evidence="1" id="KW-0479">Metal-binding</keyword>
<accession>A0AAP4C7G4</accession>
<dbReference type="RefSeq" id="WP_285326757.1">
    <property type="nucleotide sequence ID" value="NZ_JASODW010000006.1"/>
</dbReference>
<name>A0AAP4C7G4_9MICC</name>
<evidence type="ECO:0000259" key="2">
    <source>
        <dbReference type="PROSITE" id="PS50966"/>
    </source>
</evidence>
<dbReference type="InterPro" id="IPR007527">
    <property type="entry name" value="Znf_SWIM"/>
</dbReference>
<dbReference type="AlphaFoldDB" id="A0AAP4C7G4"/>
<dbReference type="Pfam" id="PF04434">
    <property type="entry name" value="SWIM"/>
    <property type="match status" value="1"/>
</dbReference>
<keyword evidence="1" id="KW-0863">Zinc-finger</keyword>
<comment type="caution">
    <text evidence="3">The sequence shown here is derived from an EMBL/GenBank/DDBJ whole genome shotgun (WGS) entry which is preliminary data.</text>
</comment>
<evidence type="ECO:0000313" key="4">
    <source>
        <dbReference type="Proteomes" id="UP001240483"/>
    </source>
</evidence>
<evidence type="ECO:0000256" key="1">
    <source>
        <dbReference type="PROSITE-ProRule" id="PRU00325"/>
    </source>
</evidence>
<keyword evidence="1" id="KW-0862">Zinc</keyword>
<dbReference type="GO" id="GO:0008270">
    <property type="term" value="F:zinc ion binding"/>
    <property type="evidence" value="ECO:0007669"/>
    <property type="project" value="UniProtKB-KW"/>
</dbReference>
<dbReference type="PROSITE" id="PS50966">
    <property type="entry name" value="ZF_SWIM"/>
    <property type="match status" value="1"/>
</dbReference>
<proteinExistence type="predicted"/>
<sequence length="455" mass="48326">MERVFSRETTFEDKRLTLALAPGLGLDGPTAAPSFFHGFATHPQVLARGLVTLADITATRYYNFSPMSERDPILSAHGDRLRAECFSGCNAVYACFEVMSSGLDGGDIGRGTTNVDIGPKSRVMLSNLPRHELLHVDVGTEGLRAATLTTSMAERPVTMPSRWVPALGNAAQSQQGFVEAFRVPASGARRFLAGLPPASASGHSAWLSSSRGAIKVSAVATPGAVLVNGLQRLSALKRLLPHAQGLIVHGPADEHTAGAMITLLLPDARLTLGLTDKEWRGYSGEGSLLASLAEPNVTKDADLVSAILAFEPIIDVHRLTKDTALPEARVKAALAVLAASGRVGWDVNDQAYFHRELPDSPERVEKDNPRLTAAQKLVSAGAVRNAGSDAWIVTSGDAEYGVRLGCDAAIPEKGATCSCTWYLSHGGDRGPCKHVLAVILTQSTSPTERQGLEWQ</sequence>
<dbReference type="Proteomes" id="UP001240483">
    <property type="component" value="Unassembled WGS sequence"/>
</dbReference>
<feature type="domain" description="SWIM-type" evidence="2">
    <location>
        <begin position="400"/>
        <end position="443"/>
    </location>
</feature>